<dbReference type="AlphaFoldDB" id="A0ABD3JRW9"/>
<evidence type="ECO:0000313" key="2">
    <source>
        <dbReference type="EMBL" id="KAL3728999.1"/>
    </source>
</evidence>
<accession>A0ABD3JRW9</accession>
<comment type="caution">
    <text evidence="2">The sequence shown here is derived from an EMBL/GenBank/DDBJ whole genome shotgun (WGS) entry which is preliminary data.</text>
</comment>
<evidence type="ECO:0000256" key="1">
    <source>
        <dbReference type="SAM" id="MobiDB-lite"/>
    </source>
</evidence>
<reference evidence="2 3" key="1">
    <citation type="submission" date="2024-11" db="EMBL/GenBank/DDBJ databases">
        <title>Chromosome-level genome assembly of Eucalyptus globulus Labill. provides insights into its genome evolution.</title>
        <authorList>
            <person name="Li X."/>
        </authorList>
    </citation>
    <scope>NUCLEOTIDE SEQUENCE [LARGE SCALE GENOMIC DNA]</scope>
    <source>
        <strain evidence="2">CL2024</strain>
        <tissue evidence="2">Fresh tender leaves</tissue>
    </source>
</reference>
<name>A0ABD3JRW9_EUCGL</name>
<evidence type="ECO:0000313" key="3">
    <source>
        <dbReference type="Proteomes" id="UP001634007"/>
    </source>
</evidence>
<protein>
    <submittedName>
        <fullName evidence="2">Uncharacterized protein</fullName>
    </submittedName>
</protein>
<keyword evidence="3" id="KW-1185">Reference proteome</keyword>
<sequence length="84" mass="9499">MASMQQAMKENESAVKRQVLLLHPPRRGRIKRLVFACLFRSFKALVGKIFGFLLGRTATCTPASNHKSPPLSSLSRWGWRKKSS</sequence>
<feature type="compositionally biased region" description="Polar residues" evidence="1">
    <location>
        <begin position="62"/>
        <end position="75"/>
    </location>
</feature>
<feature type="region of interest" description="Disordered" evidence="1">
    <location>
        <begin position="62"/>
        <end position="84"/>
    </location>
</feature>
<dbReference type="EMBL" id="JBJKBG010000008">
    <property type="protein sequence ID" value="KAL3728999.1"/>
    <property type="molecule type" value="Genomic_DNA"/>
</dbReference>
<proteinExistence type="predicted"/>
<dbReference type="Proteomes" id="UP001634007">
    <property type="component" value="Unassembled WGS sequence"/>
</dbReference>
<gene>
    <name evidence="2" type="ORF">ACJRO7_033572</name>
</gene>
<organism evidence="2 3">
    <name type="scientific">Eucalyptus globulus</name>
    <name type="common">Tasmanian blue gum</name>
    <dbReference type="NCBI Taxonomy" id="34317"/>
    <lineage>
        <taxon>Eukaryota</taxon>
        <taxon>Viridiplantae</taxon>
        <taxon>Streptophyta</taxon>
        <taxon>Embryophyta</taxon>
        <taxon>Tracheophyta</taxon>
        <taxon>Spermatophyta</taxon>
        <taxon>Magnoliopsida</taxon>
        <taxon>eudicotyledons</taxon>
        <taxon>Gunneridae</taxon>
        <taxon>Pentapetalae</taxon>
        <taxon>rosids</taxon>
        <taxon>malvids</taxon>
        <taxon>Myrtales</taxon>
        <taxon>Myrtaceae</taxon>
        <taxon>Myrtoideae</taxon>
        <taxon>Eucalypteae</taxon>
        <taxon>Eucalyptus</taxon>
    </lineage>
</organism>